<sequence length="242" mass="28369">MADQEVIKHTKKVYKIWTSKEHGFMHKLKEFGIEVLIIVFAVSLSIWLHGWSEHRTEQKQVKSFLLGLKSDLQEDIEETAEVVRSFKDFDTMYTYLSSLNKDKPADKDTFSGIMRTIKSNVWLRPNMSRYEGFKSSGRLSYIENDALLQNILYLYQEALPQIKSSEGGWLNAQQRLLDFLFENINDQSDSDNRYQLITSARGKLMCEALIPSDQLFKRYDLFIEKSKEIIDQINQQYGLKEK</sequence>
<keyword evidence="1" id="KW-0472">Membrane</keyword>
<reference evidence="2 3" key="1">
    <citation type="submission" date="2019-03" db="EMBL/GenBank/DDBJ databases">
        <title>Genomic Encyclopedia of Archaeal and Bacterial Type Strains, Phase II (KMG-II): from individual species to whole genera.</title>
        <authorList>
            <person name="Goeker M."/>
        </authorList>
    </citation>
    <scope>NUCLEOTIDE SEQUENCE [LARGE SCALE GENOMIC DNA]</scope>
    <source>
        <strain evidence="2 3">DSM 28323</strain>
    </source>
</reference>
<name>A0A4R6J1C3_9BACT</name>
<evidence type="ECO:0000313" key="2">
    <source>
        <dbReference type="EMBL" id="TDO29040.1"/>
    </source>
</evidence>
<feature type="transmembrane region" description="Helical" evidence="1">
    <location>
        <begin position="31"/>
        <end position="51"/>
    </location>
</feature>
<comment type="caution">
    <text evidence="2">The sequence shown here is derived from an EMBL/GenBank/DDBJ whole genome shotgun (WGS) entry which is preliminary data.</text>
</comment>
<dbReference type="OrthoDB" id="874372at2"/>
<dbReference type="EMBL" id="SNWP01000010">
    <property type="protein sequence ID" value="TDO29040.1"/>
    <property type="molecule type" value="Genomic_DNA"/>
</dbReference>
<dbReference type="AlphaFoldDB" id="A0A4R6J1C3"/>
<evidence type="ECO:0000256" key="1">
    <source>
        <dbReference type="SAM" id="Phobius"/>
    </source>
</evidence>
<dbReference type="Proteomes" id="UP000295741">
    <property type="component" value="Unassembled WGS sequence"/>
</dbReference>
<accession>A0A4R6J1C3</accession>
<proteinExistence type="predicted"/>
<dbReference type="RefSeq" id="WP_133473647.1">
    <property type="nucleotide sequence ID" value="NZ_SNWP01000010.1"/>
</dbReference>
<protein>
    <submittedName>
        <fullName evidence="2">Uncharacterized protein</fullName>
    </submittedName>
</protein>
<organism evidence="2 3">
    <name type="scientific">Sediminibacterium goheungense</name>
    <dbReference type="NCBI Taxonomy" id="1086393"/>
    <lineage>
        <taxon>Bacteria</taxon>
        <taxon>Pseudomonadati</taxon>
        <taxon>Bacteroidota</taxon>
        <taxon>Chitinophagia</taxon>
        <taxon>Chitinophagales</taxon>
        <taxon>Chitinophagaceae</taxon>
        <taxon>Sediminibacterium</taxon>
    </lineage>
</organism>
<evidence type="ECO:0000313" key="3">
    <source>
        <dbReference type="Proteomes" id="UP000295741"/>
    </source>
</evidence>
<keyword evidence="3" id="KW-1185">Reference proteome</keyword>
<keyword evidence="1" id="KW-1133">Transmembrane helix</keyword>
<gene>
    <name evidence="2" type="ORF">BC659_1122</name>
</gene>
<keyword evidence="1" id="KW-0812">Transmembrane</keyword>